<evidence type="ECO:0000256" key="2">
    <source>
        <dbReference type="ARBA" id="ARBA00009347"/>
    </source>
</evidence>
<dbReference type="Pfam" id="PF00441">
    <property type="entry name" value="Acyl-CoA_dh_1"/>
    <property type="match status" value="1"/>
</dbReference>
<evidence type="ECO:0000256" key="7">
    <source>
        <dbReference type="ARBA" id="ARBA00058683"/>
    </source>
</evidence>
<evidence type="ECO:0000256" key="3">
    <source>
        <dbReference type="ARBA" id="ARBA00022630"/>
    </source>
</evidence>
<keyword evidence="4 10" id="KW-0274">FAD</keyword>
<feature type="domain" description="Acyl-CoA oxidase/dehydrogenase middle" evidence="12">
    <location>
        <begin position="163"/>
        <end position="271"/>
    </location>
</feature>
<comment type="similarity">
    <text evidence="2 10">Belongs to the acyl-CoA dehydrogenase family.</text>
</comment>
<dbReference type="Gene3D" id="2.40.110.10">
    <property type="entry name" value="Butyryl-CoA Dehydrogenase, subunit A, domain 2"/>
    <property type="match status" value="1"/>
</dbReference>
<feature type="domain" description="Acyl-CoA dehydrogenase/oxidase C-terminal" evidence="11">
    <location>
        <begin position="282"/>
        <end position="450"/>
    </location>
</feature>
<evidence type="ECO:0000259" key="12">
    <source>
        <dbReference type="Pfam" id="PF02770"/>
    </source>
</evidence>
<evidence type="ECO:0000256" key="5">
    <source>
        <dbReference type="ARBA" id="ARBA00023002"/>
    </source>
</evidence>
<feature type="domain" description="Acetyl-CoA dehydrogenase-like C-terminal" evidence="14">
    <location>
        <begin position="467"/>
        <end position="593"/>
    </location>
</feature>
<dbReference type="InterPro" id="IPR013786">
    <property type="entry name" value="AcylCoA_DH/ox_N"/>
</dbReference>
<evidence type="ECO:0000259" key="11">
    <source>
        <dbReference type="Pfam" id="PF00441"/>
    </source>
</evidence>
<protein>
    <recommendedName>
        <fullName evidence="9">3-methylmercaptopropionyl-CoA dehydrogenase</fullName>
        <ecNumber evidence="8">1.3.99.41</ecNumber>
    </recommendedName>
</protein>
<reference evidence="15 16" key="1">
    <citation type="submission" date="2019-04" db="EMBL/GenBank/DDBJ databases">
        <authorList>
            <person name="Park S."/>
            <person name="Yoon J.-H."/>
        </authorList>
    </citation>
    <scope>NUCLEOTIDE SEQUENCE [LARGE SCALE GENOMIC DNA]</scope>
    <source>
        <strain evidence="15 16">HJM-18</strain>
    </source>
</reference>
<dbReference type="InterPro" id="IPR006091">
    <property type="entry name" value="Acyl-CoA_Oxase/DH_mid-dom"/>
</dbReference>
<dbReference type="Pfam" id="PF02771">
    <property type="entry name" value="Acyl-CoA_dh_N"/>
    <property type="match status" value="1"/>
</dbReference>
<comment type="catalytic activity">
    <reaction evidence="6">
        <text>3-(methylsulfanyl)propanoyl-CoA + oxidized [electron-transfer flavoprotein] + H(+) = 3-(methylsulfanyl)acryloyl-CoA + reduced [electron-transfer flavoprotein]</text>
        <dbReference type="Rhea" id="RHEA:52612"/>
        <dbReference type="Rhea" id="RHEA-COMP:10685"/>
        <dbReference type="Rhea" id="RHEA-COMP:10686"/>
        <dbReference type="ChEBI" id="CHEBI:15378"/>
        <dbReference type="ChEBI" id="CHEBI:57692"/>
        <dbReference type="ChEBI" id="CHEBI:58307"/>
        <dbReference type="ChEBI" id="CHEBI:82815"/>
        <dbReference type="ChEBI" id="CHEBI:84994"/>
        <dbReference type="EC" id="1.3.99.41"/>
    </reaction>
    <physiologicalReaction direction="left-to-right" evidence="6">
        <dbReference type="Rhea" id="RHEA:52613"/>
    </physiologicalReaction>
</comment>
<dbReference type="InterPro" id="IPR046373">
    <property type="entry name" value="Acyl-CoA_Oxase/DH_mid-dom_sf"/>
</dbReference>
<evidence type="ECO:0000259" key="14">
    <source>
        <dbReference type="Pfam" id="PF12806"/>
    </source>
</evidence>
<evidence type="ECO:0000313" key="16">
    <source>
        <dbReference type="Proteomes" id="UP000298325"/>
    </source>
</evidence>
<accession>A0A4Z1C1M0</accession>
<gene>
    <name evidence="15" type="ORF">E5Q11_07035</name>
</gene>
<comment type="function">
    <text evidence="7">Involved in the assimilation of dimethylsulphoniopropionate (DMSP), an important compound in the fixation of carbon in marine phytoplankton, by mediating the conversion of 3-(methylthio)propanoyl-CoA (MMPA-CoA) to 3-(methylthio)acryloyl-CoA (MTA-CoA).</text>
</comment>
<evidence type="ECO:0000256" key="1">
    <source>
        <dbReference type="ARBA" id="ARBA00001974"/>
    </source>
</evidence>
<evidence type="ECO:0000256" key="9">
    <source>
        <dbReference type="ARBA" id="ARBA00069043"/>
    </source>
</evidence>
<dbReference type="RefSeq" id="WP_135802704.1">
    <property type="nucleotide sequence ID" value="NZ_SRPF01000002.1"/>
</dbReference>
<evidence type="ECO:0000256" key="6">
    <source>
        <dbReference type="ARBA" id="ARBA00051388"/>
    </source>
</evidence>
<evidence type="ECO:0000259" key="13">
    <source>
        <dbReference type="Pfam" id="PF02771"/>
    </source>
</evidence>
<dbReference type="GO" id="GO:0016627">
    <property type="term" value="F:oxidoreductase activity, acting on the CH-CH group of donors"/>
    <property type="evidence" value="ECO:0007669"/>
    <property type="project" value="InterPro"/>
</dbReference>
<dbReference type="FunFam" id="2.40.110.10:FF:000031">
    <property type="entry name" value="Acyl-CoA dehydrogenase, putative"/>
    <property type="match status" value="1"/>
</dbReference>
<dbReference type="InterPro" id="IPR009075">
    <property type="entry name" value="AcylCo_DH/oxidase_C"/>
</dbReference>
<dbReference type="EC" id="1.3.99.41" evidence="8"/>
<sequence length="599" mass="65214">MPDYKAPLRDIKFVMSELLDSEQHYANLNGGEDATPDMVDAIIAEGAKFCEQVLSPLNQVGDREGCTLTEDGVKTPTGFKEAYQQYVEGGWPSMTADPNYGGQGLPHSLGLVMSEMVGTCNWSFGMYPGLSHGCTNTIETHGTEEHKQTYLTKLISGEWTGTMCLTEPHCGSDLGTLRTKAEPNADGSYSITGTKIFISAGEHDMAENIVHVVLARLPGAPEGTKGISLFIVPKRLPNDDGSAGDRNTVSCGSLEHKMGIHGNATCVMNFDGAKGWLIGPENKGLNCMFTFMNTARIGTAIQGLGAAELGFQGSLAYAKDRLAMRSLSGPKNPDGPADPIIVHPDVRRMLLTQKVVAEGARALIYLTAQQADLVHSGKTEEERKAADEALGFLTPIAKAFLTEIGYEAANLGMQVFGGHGFITEWGMEQNVRDARIGMIYEGTTGIQALDLLGRKVLMTQGESLKGFTKQVHLFCKENADNEQLKEFIEPLAAINKEWGDLTMKVGMTAMKNREEVGAASVDYLMYSGYAVFAYLWARMAKVALDKMVEGTTEEMFYNAKVQSARFYFKRMLPRSKTHAETMLAGADSLMDMPEEAFAF</sequence>
<dbReference type="SUPFAM" id="SSF56645">
    <property type="entry name" value="Acyl-CoA dehydrogenase NM domain-like"/>
    <property type="match status" value="1"/>
</dbReference>
<dbReference type="Pfam" id="PF02770">
    <property type="entry name" value="Acyl-CoA_dh_M"/>
    <property type="match status" value="1"/>
</dbReference>
<dbReference type="Proteomes" id="UP000298325">
    <property type="component" value="Unassembled WGS sequence"/>
</dbReference>
<evidence type="ECO:0000313" key="15">
    <source>
        <dbReference type="EMBL" id="TGN40041.1"/>
    </source>
</evidence>
<feature type="domain" description="Acyl-CoA dehydrogenase/oxidase N-terminal" evidence="13">
    <location>
        <begin position="48"/>
        <end position="158"/>
    </location>
</feature>
<dbReference type="InterPro" id="IPR037069">
    <property type="entry name" value="AcylCoA_DH/ox_N_sf"/>
</dbReference>
<keyword evidence="3 10" id="KW-0285">Flavoprotein</keyword>
<dbReference type="Pfam" id="PF12806">
    <property type="entry name" value="Acyl-CoA_dh_C"/>
    <property type="match status" value="1"/>
</dbReference>
<dbReference type="AlphaFoldDB" id="A0A4Z1C1M0"/>
<comment type="cofactor">
    <cofactor evidence="1 10">
        <name>FAD</name>
        <dbReference type="ChEBI" id="CHEBI:57692"/>
    </cofactor>
</comment>
<dbReference type="PANTHER" id="PTHR42803:SF1">
    <property type="entry name" value="BROAD-SPECIFICITY LINEAR ACYL-COA DEHYDROGENASE FADE5"/>
    <property type="match status" value="1"/>
</dbReference>
<evidence type="ECO:0000256" key="10">
    <source>
        <dbReference type="RuleBase" id="RU362125"/>
    </source>
</evidence>
<dbReference type="OrthoDB" id="9807883at2"/>
<dbReference type="InterPro" id="IPR036250">
    <property type="entry name" value="AcylCo_DH-like_C"/>
</dbReference>
<evidence type="ECO:0000256" key="4">
    <source>
        <dbReference type="ARBA" id="ARBA00022827"/>
    </source>
</evidence>
<keyword evidence="16" id="KW-1185">Reference proteome</keyword>
<comment type="caution">
    <text evidence="15">The sequence shown here is derived from an EMBL/GenBank/DDBJ whole genome shotgun (WGS) entry which is preliminary data.</text>
</comment>
<dbReference type="GO" id="GO:0050660">
    <property type="term" value="F:flavin adenine dinucleotide binding"/>
    <property type="evidence" value="ECO:0007669"/>
    <property type="project" value="InterPro"/>
</dbReference>
<proteinExistence type="inferred from homology"/>
<dbReference type="InterPro" id="IPR009100">
    <property type="entry name" value="AcylCoA_DH/oxidase_NM_dom_sf"/>
</dbReference>
<organism evidence="15 16">
    <name type="scientific">Marinobacter confluentis</name>
    <dbReference type="NCBI Taxonomy" id="1697557"/>
    <lineage>
        <taxon>Bacteria</taxon>
        <taxon>Pseudomonadati</taxon>
        <taxon>Pseudomonadota</taxon>
        <taxon>Gammaproteobacteria</taxon>
        <taxon>Pseudomonadales</taxon>
        <taxon>Marinobacteraceae</taxon>
        <taxon>Marinobacter</taxon>
    </lineage>
</organism>
<dbReference type="PANTHER" id="PTHR42803">
    <property type="entry name" value="ACYL-COA DEHYDROGENASE"/>
    <property type="match status" value="1"/>
</dbReference>
<keyword evidence="5 10" id="KW-0560">Oxidoreductase</keyword>
<dbReference type="Gene3D" id="1.20.140.10">
    <property type="entry name" value="Butyryl-CoA Dehydrogenase, subunit A, domain 3"/>
    <property type="match status" value="1"/>
</dbReference>
<evidence type="ECO:0000256" key="8">
    <source>
        <dbReference type="ARBA" id="ARBA00066694"/>
    </source>
</evidence>
<dbReference type="SUPFAM" id="SSF47203">
    <property type="entry name" value="Acyl-CoA dehydrogenase C-terminal domain-like"/>
    <property type="match status" value="1"/>
</dbReference>
<name>A0A4Z1C1M0_9GAMM</name>
<dbReference type="InterPro" id="IPR025878">
    <property type="entry name" value="Acyl-CoA_dh-like_C_dom"/>
</dbReference>
<dbReference type="Gene3D" id="1.10.540.10">
    <property type="entry name" value="Acyl-CoA dehydrogenase/oxidase, N-terminal domain"/>
    <property type="match status" value="1"/>
</dbReference>
<dbReference type="EMBL" id="SRPF01000002">
    <property type="protein sequence ID" value="TGN40041.1"/>
    <property type="molecule type" value="Genomic_DNA"/>
</dbReference>
<dbReference type="InterPro" id="IPR052166">
    <property type="entry name" value="Diverse_Acyl-CoA_DH"/>
</dbReference>